<feature type="domain" description="Large ribosomal subunit protein uL6 alpha-beta" evidence="10">
    <location>
        <begin position="11"/>
        <end position="83"/>
    </location>
</feature>
<protein>
    <recommendedName>
        <fullName evidence="6">Large ribosomal subunit protein uL6</fullName>
    </recommendedName>
</protein>
<proteinExistence type="inferred from homology"/>
<dbReference type="PANTHER" id="PTHR11655">
    <property type="entry name" value="60S/50S RIBOSOMAL PROTEIN L6/L9"/>
    <property type="match status" value="1"/>
</dbReference>
<comment type="subunit">
    <text evidence="6">Part of the 50S ribosomal subunit.</text>
</comment>
<name>A0A938XQ85_9FIRM</name>
<feature type="domain" description="Large ribosomal subunit protein uL6 alpha-beta" evidence="10">
    <location>
        <begin position="92"/>
        <end position="164"/>
    </location>
</feature>
<evidence type="ECO:0000256" key="6">
    <source>
        <dbReference type="HAMAP-Rule" id="MF_01365"/>
    </source>
</evidence>
<keyword evidence="5 6" id="KW-0687">Ribonucleoprotein</keyword>
<evidence type="ECO:0000256" key="2">
    <source>
        <dbReference type="ARBA" id="ARBA00022730"/>
    </source>
</evidence>
<comment type="similarity">
    <text evidence="1 6 7">Belongs to the universal ribosomal protein uL6 family.</text>
</comment>
<evidence type="ECO:0000256" key="3">
    <source>
        <dbReference type="ARBA" id="ARBA00022884"/>
    </source>
</evidence>
<dbReference type="SUPFAM" id="SSF56053">
    <property type="entry name" value="Ribosomal protein L6"/>
    <property type="match status" value="2"/>
</dbReference>
<dbReference type="NCBIfam" id="TIGR03654">
    <property type="entry name" value="L6_bact"/>
    <property type="match status" value="1"/>
</dbReference>
<sequence>MSRIGHLPVEIPEKVDVSITEDNVLTVEGPKGSLTQDLNPRMDIKVDDDEVVVNRPTESKDDKSAHGLTRSLIVNMIEGVTTGFKKELEINGVGYRAVKQGNKLEIQAGYSHPVVVEPEGDIEFTVEDGNIIVEGVDKQLVGQVAADIRQIRKPEPYNGKGIKYADERIRRKEGKTS</sequence>
<dbReference type="AlphaFoldDB" id="A0A938XQ85"/>
<dbReference type="PIRSF" id="PIRSF002162">
    <property type="entry name" value="Ribosomal_L6"/>
    <property type="match status" value="1"/>
</dbReference>
<dbReference type="PANTHER" id="PTHR11655:SF14">
    <property type="entry name" value="LARGE RIBOSOMAL SUBUNIT PROTEIN UL6M"/>
    <property type="match status" value="1"/>
</dbReference>
<keyword evidence="2 6" id="KW-0699">rRNA-binding</keyword>
<comment type="function">
    <text evidence="6 8">This protein binds to the 23S rRNA, and is important in its secondary structure. It is located near the subunit interface in the base of the L7/L12 stalk, and near the tRNA binding site of the peptidyltransferase center.</text>
</comment>
<dbReference type="FunFam" id="3.90.930.12:FF:000001">
    <property type="entry name" value="50S ribosomal protein L6"/>
    <property type="match status" value="1"/>
</dbReference>
<evidence type="ECO:0000256" key="4">
    <source>
        <dbReference type="ARBA" id="ARBA00022980"/>
    </source>
</evidence>
<dbReference type="GO" id="GO:0003735">
    <property type="term" value="F:structural constituent of ribosome"/>
    <property type="evidence" value="ECO:0007669"/>
    <property type="project" value="UniProtKB-UniRule"/>
</dbReference>
<dbReference type="PRINTS" id="PR00059">
    <property type="entry name" value="RIBOSOMALL6"/>
</dbReference>
<keyword evidence="3 6" id="KW-0694">RNA-binding</keyword>
<dbReference type="InterPro" id="IPR036789">
    <property type="entry name" value="Ribosomal_uL6-like_a/b-dom_sf"/>
</dbReference>
<dbReference type="GO" id="GO:0022625">
    <property type="term" value="C:cytosolic large ribosomal subunit"/>
    <property type="evidence" value="ECO:0007669"/>
    <property type="project" value="UniProtKB-UniRule"/>
</dbReference>
<feature type="region of interest" description="Disordered" evidence="9">
    <location>
        <begin position="157"/>
        <end position="177"/>
    </location>
</feature>
<evidence type="ECO:0000256" key="1">
    <source>
        <dbReference type="ARBA" id="ARBA00009356"/>
    </source>
</evidence>
<evidence type="ECO:0000256" key="9">
    <source>
        <dbReference type="SAM" id="MobiDB-lite"/>
    </source>
</evidence>
<dbReference type="Proteomes" id="UP000774000">
    <property type="component" value="Unassembled WGS sequence"/>
</dbReference>
<accession>A0A938XQ85</accession>
<evidence type="ECO:0000313" key="11">
    <source>
        <dbReference type="EMBL" id="MBM7557818.1"/>
    </source>
</evidence>
<gene>
    <name evidence="6" type="primary">rplF</name>
    <name evidence="11" type="ORF">JOC47_002684</name>
</gene>
<reference evidence="11" key="1">
    <citation type="submission" date="2021-01" db="EMBL/GenBank/DDBJ databases">
        <title>Genomic Encyclopedia of Type Strains, Phase IV (KMG-IV): sequencing the most valuable type-strain genomes for metagenomic binning, comparative biology and taxonomic classification.</title>
        <authorList>
            <person name="Goeker M."/>
        </authorList>
    </citation>
    <scope>NUCLEOTIDE SEQUENCE</scope>
    <source>
        <strain evidence="11">DSM 23230</strain>
    </source>
</reference>
<dbReference type="RefSeq" id="WP_204702614.1">
    <property type="nucleotide sequence ID" value="NZ_JAFBDQ010000018.1"/>
</dbReference>
<dbReference type="InterPro" id="IPR020040">
    <property type="entry name" value="Ribosomal_uL6_a/b-dom"/>
</dbReference>
<dbReference type="GO" id="GO:0019843">
    <property type="term" value="F:rRNA binding"/>
    <property type="evidence" value="ECO:0007669"/>
    <property type="project" value="UniProtKB-UniRule"/>
</dbReference>
<evidence type="ECO:0000313" key="12">
    <source>
        <dbReference type="Proteomes" id="UP000774000"/>
    </source>
</evidence>
<evidence type="ECO:0000256" key="5">
    <source>
        <dbReference type="ARBA" id="ARBA00023274"/>
    </source>
</evidence>
<evidence type="ECO:0000256" key="7">
    <source>
        <dbReference type="RuleBase" id="RU003869"/>
    </source>
</evidence>
<dbReference type="Pfam" id="PF00347">
    <property type="entry name" value="Ribosomal_L6"/>
    <property type="match status" value="2"/>
</dbReference>
<keyword evidence="12" id="KW-1185">Reference proteome</keyword>
<dbReference type="InterPro" id="IPR000702">
    <property type="entry name" value="Ribosomal_uL6-like"/>
</dbReference>
<evidence type="ECO:0000256" key="8">
    <source>
        <dbReference type="RuleBase" id="RU003870"/>
    </source>
</evidence>
<dbReference type="EMBL" id="JAFBDQ010000018">
    <property type="protein sequence ID" value="MBM7557818.1"/>
    <property type="molecule type" value="Genomic_DNA"/>
</dbReference>
<dbReference type="FunFam" id="3.90.930.12:FF:000002">
    <property type="entry name" value="50S ribosomal protein L6"/>
    <property type="match status" value="1"/>
</dbReference>
<dbReference type="GO" id="GO:0002181">
    <property type="term" value="P:cytoplasmic translation"/>
    <property type="evidence" value="ECO:0007669"/>
    <property type="project" value="TreeGrafter"/>
</dbReference>
<feature type="compositionally biased region" description="Basic and acidic residues" evidence="9">
    <location>
        <begin position="163"/>
        <end position="177"/>
    </location>
</feature>
<dbReference type="InterPro" id="IPR019906">
    <property type="entry name" value="Ribosomal_uL6_bac-type"/>
</dbReference>
<organism evidence="11 12">
    <name type="scientific">Halanaerobacter jeridensis</name>
    <dbReference type="NCBI Taxonomy" id="706427"/>
    <lineage>
        <taxon>Bacteria</taxon>
        <taxon>Bacillati</taxon>
        <taxon>Bacillota</taxon>
        <taxon>Clostridia</taxon>
        <taxon>Halanaerobiales</taxon>
        <taxon>Halobacteroidaceae</taxon>
        <taxon>Halanaerobacter</taxon>
    </lineage>
</organism>
<dbReference type="Gene3D" id="3.90.930.12">
    <property type="entry name" value="Ribosomal protein L6, alpha-beta domain"/>
    <property type="match status" value="2"/>
</dbReference>
<comment type="caution">
    <text evidence="11">The sequence shown here is derived from an EMBL/GenBank/DDBJ whole genome shotgun (WGS) entry which is preliminary data.</text>
</comment>
<dbReference type="HAMAP" id="MF_01365_B">
    <property type="entry name" value="Ribosomal_uL6_B"/>
    <property type="match status" value="1"/>
</dbReference>
<keyword evidence="4 6" id="KW-0689">Ribosomal protein</keyword>
<evidence type="ECO:0000259" key="10">
    <source>
        <dbReference type="Pfam" id="PF00347"/>
    </source>
</evidence>